<gene>
    <name evidence="1" type="ORF">C7S16_1891</name>
</gene>
<accession>A0AAW9CZP6</accession>
<evidence type="ECO:0000313" key="2">
    <source>
        <dbReference type="Proteomes" id="UP001272137"/>
    </source>
</evidence>
<sequence>MIETDRLTHVASFSLHRSRKWGHVTTAAARDAGERHANGRCGRRRHVSHAITVKFRNP</sequence>
<evidence type="ECO:0000313" key="1">
    <source>
        <dbReference type="EMBL" id="MDW9254578.1"/>
    </source>
</evidence>
<comment type="caution">
    <text evidence="1">The sequence shown here is derived from an EMBL/GenBank/DDBJ whole genome shotgun (WGS) entry which is preliminary data.</text>
</comment>
<protein>
    <submittedName>
        <fullName evidence="1">Uncharacterized protein</fullName>
    </submittedName>
</protein>
<name>A0AAW9CZP6_BURTH</name>
<dbReference type="EMBL" id="QXCT01000002">
    <property type="protein sequence ID" value="MDW9254578.1"/>
    <property type="molecule type" value="Genomic_DNA"/>
</dbReference>
<reference evidence="1" key="1">
    <citation type="submission" date="2018-08" db="EMBL/GenBank/DDBJ databases">
        <title>Identification of Burkholderia cepacia strains that express a Burkholderia pseudomallei-like capsular polysaccharide.</title>
        <authorList>
            <person name="Burtnick M.N."/>
            <person name="Vongsouvath M."/>
            <person name="Newton P."/>
            <person name="Wuthiekanun V."/>
            <person name="Limmathurotsakul D."/>
            <person name="Brett P.J."/>
            <person name="Chantratita N."/>
            <person name="Dance D.A."/>
        </authorList>
    </citation>
    <scope>NUCLEOTIDE SEQUENCE</scope>
    <source>
        <strain evidence="1">SBXCC001</strain>
    </source>
</reference>
<dbReference type="Proteomes" id="UP001272137">
    <property type="component" value="Unassembled WGS sequence"/>
</dbReference>
<dbReference type="AlphaFoldDB" id="A0AAW9CZP6"/>
<organism evidence="1 2">
    <name type="scientific">Burkholderia thailandensis</name>
    <dbReference type="NCBI Taxonomy" id="57975"/>
    <lineage>
        <taxon>Bacteria</taxon>
        <taxon>Pseudomonadati</taxon>
        <taxon>Pseudomonadota</taxon>
        <taxon>Betaproteobacteria</taxon>
        <taxon>Burkholderiales</taxon>
        <taxon>Burkholderiaceae</taxon>
        <taxon>Burkholderia</taxon>
        <taxon>pseudomallei group</taxon>
    </lineage>
</organism>
<proteinExistence type="predicted"/>